<sequence>MSQTALDRGLRLGCQTSTKLGQVSDVQGALSETVWEAPGPVDRDRIANLSLHRSELDGDMSGPRSGKDRWKDPARRKTFAFVGLASAAAPQAAGAQRTLSGDGGQLEGKIVWESQA</sequence>
<evidence type="ECO:0000313" key="3">
    <source>
        <dbReference type="Proteomes" id="UP001243330"/>
    </source>
</evidence>
<organism evidence="2 3">
    <name type="scientific">Colletotrichum chrysophilum</name>
    <dbReference type="NCBI Taxonomy" id="1836956"/>
    <lineage>
        <taxon>Eukaryota</taxon>
        <taxon>Fungi</taxon>
        <taxon>Dikarya</taxon>
        <taxon>Ascomycota</taxon>
        <taxon>Pezizomycotina</taxon>
        <taxon>Sordariomycetes</taxon>
        <taxon>Hypocreomycetidae</taxon>
        <taxon>Glomerellales</taxon>
        <taxon>Glomerellaceae</taxon>
        <taxon>Colletotrichum</taxon>
        <taxon>Colletotrichum gloeosporioides species complex</taxon>
    </lineage>
</organism>
<gene>
    <name evidence="2" type="ORF">CCHR01_01809</name>
</gene>
<proteinExistence type="predicted"/>
<keyword evidence="3" id="KW-1185">Reference proteome</keyword>
<evidence type="ECO:0000313" key="2">
    <source>
        <dbReference type="EMBL" id="KAK1855485.1"/>
    </source>
</evidence>
<comment type="caution">
    <text evidence="2">The sequence shown here is derived from an EMBL/GenBank/DDBJ whole genome shotgun (WGS) entry which is preliminary data.</text>
</comment>
<feature type="region of interest" description="Disordered" evidence="1">
    <location>
        <begin position="54"/>
        <end position="73"/>
    </location>
</feature>
<accession>A0AAD9AY97</accession>
<dbReference type="EMBL" id="JAQOWY010000020">
    <property type="protein sequence ID" value="KAK1855485.1"/>
    <property type="molecule type" value="Genomic_DNA"/>
</dbReference>
<dbReference type="Proteomes" id="UP001243330">
    <property type="component" value="Unassembled WGS sequence"/>
</dbReference>
<dbReference type="AlphaFoldDB" id="A0AAD9AY97"/>
<feature type="region of interest" description="Disordered" evidence="1">
    <location>
        <begin position="92"/>
        <end position="116"/>
    </location>
</feature>
<protein>
    <submittedName>
        <fullName evidence="2">Uncharacterized protein</fullName>
    </submittedName>
</protein>
<name>A0AAD9AY97_9PEZI</name>
<reference evidence="2" key="1">
    <citation type="submission" date="2023-01" db="EMBL/GenBank/DDBJ databases">
        <title>Colletotrichum chrysophilum M932 genome sequence.</title>
        <authorList>
            <person name="Baroncelli R."/>
        </authorList>
    </citation>
    <scope>NUCLEOTIDE SEQUENCE</scope>
    <source>
        <strain evidence="2">M932</strain>
    </source>
</reference>
<evidence type="ECO:0000256" key="1">
    <source>
        <dbReference type="SAM" id="MobiDB-lite"/>
    </source>
</evidence>